<proteinExistence type="predicted"/>
<evidence type="ECO:0000313" key="5">
    <source>
        <dbReference type="Proteomes" id="UP000242188"/>
    </source>
</evidence>
<dbReference type="EMBL" id="NEDP02005560">
    <property type="protein sequence ID" value="OWF38619.1"/>
    <property type="molecule type" value="Genomic_DNA"/>
</dbReference>
<dbReference type="PANTHER" id="PTHR23147">
    <property type="entry name" value="SERINE/ARGININE RICH SPLICING FACTOR"/>
    <property type="match status" value="1"/>
</dbReference>
<evidence type="ECO:0000256" key="1">
    <source>
        <dbReference type="PROSITE-ProRule" id="PRU00176"/>
    </source>
</evidence>
<feature type="compositionally biased region" description="Low complexity" evidence="2">
    <location>
        <begin position="205"/>
        <end position="219"/>
    </location>
</feature>
<keyword evidence="5" id="KW-1185">Reference proteome</keyword>
<dbReference type="CDD" id="cd12343">
    <property type="entry name" value="RRM1_2_CoAA_like"/>
    <property type="match status" value="1"/>
</dbReference>
<evidence type="ECO:0000313" key="4">
    <source>
        <dbReference type="EMBL" id="OWF38619.1"/>
    </source>
</evidence>
<dbReference type="PROSITE" id="PS50102">
    <property type="entry name" value="RRM"/>
    <property type="match status" value="1"/>
</dbReference>
<accession>A0A210PQ37</accession>
<keyword evidence="1" id="KW-0694">RNA-binding</keyword>
<feature type="compositionally biased region" description="Basic and acidic residues" evidence="2">
    <location>
        <begin position="221"/>
        <end position="242"/>
    </location>
</feature>
<reference evidence="4 5" key="1">
    <citation type="journal article" date="2017" name="Nat. Ecol. Evol.">
        <title>Scallop genome provides insights into evolution of bilaterian karyotype and development.</title>
        <authorList>
            <person name="Wang S."/>
            <person name="Zhang J."/>
            <person name="Jiao W."/>
            <person name="Li J."/>
            <person name="Xun X."/>
            <person name="Sun Y."/>
            <person name="Guo X."/>
            <person name="Huan P."/>
            <person name="Dong B."/>
            <person name="Zhang L."/>
            <person name="Hu X."/>
            <person name="Sun X."/>
            <person name="Wang J."/>
            <person name="Zhao C."/>
            <person name="Wang Y."/>
            <person name="Wang D."/>
            <person name="Huang X."/>
            <person name="Wang R."/>
            <person name="Lv J."/>
            <person name="Li Y."/>
            <person name="Zhang Z."/>
            <person name="Liu B."/>
            <person name="Lu W."/>
            <person name="Hui Y."/>
            <person name="Liang J."/>
            <person name="Zhou Z."/>
            <person name="Hou R."/>
            <person name="Li X."/>
            <person name="Liu Y."/>
            <person name="Li H."/>
            <person name="Ning X."/>
            <person name="Lin Y."/>
            <person name="Zhao L."/>
            <person name="Xing Q."/>
            <person name="Dou J."/>
            <person name="Li Y."/>
            <person name="Mao J."/>
            <person name="Guo H."/>
            <person name="Dou H."/>
            <person name="Li T."/>
            <person name="Mu C."/>
            <person name="Jiang W."/>
            <person name="Fu Q."/>
            <person name="Fu X."/>
            <person name="Miao Y."/>
            <person name="Liu J."/>
            <person name="Yu Q."/>
            <person name="Li R."/>
            <person name="Liao H."/>
            <person name="Li X."/>
            <person name="Kong Y."/>
            <person name="Jiang Z."/>
            <person name="Chourrout D."/>
            <person name="Li R."/>
            <person name="Bao Z."/>
        </authorList>
    </citation>
    <scope>NUCLEOTIDE SEQUENCE [LARGE SCALE GENOMIC DNA]</scope>
    <source>
        <strain evidence="4 5">PY_sf001</strain>
    </source>
</reference>
<dbReference type="InterPro" id="IPR000504">
    <property type="entry name" value="RRM_dom"/>
</dbReference>
<protein>
    <submittedName>
        <fullName evidence="4">RNA-binding protein 14</fullName>
    </submittedName>
</protein>
<feature type="compositionally biased region" description="Basic and acidic residues" evidence="2">
    <location>
        <begin position="140"/>
        <end position="202"/>
    </location>
</feature>
<dbReference type="Pfam" id="PF00076">
    <property type="entry name" value="RRM_1"/>
    <property type="match status" value="1"/>
</dbReference>
<dbReference type="InterPro" id="IPR050907">
    <property type="entry name" value="SRSF"/>
</dbReference>
<dbReference type="SMART" id="SM00360">
    <property type="entry name" value="RRM"/>
    <property type="match status" value="1"/>
</dbReference>
<dbReference type="OrthoDB" id="79941at2759"/>
<dbReference type="GO" id="GO:0003723">
    <property type="term" value="F:RNA binding"/>
    <property type="evidence" value="ECO:0007669"/>
    <property type="project" value="UniProtKB-UniRule"/>
</dbReference>
<dbReference type="InterPro" id="IPR035979">
    <property type="entry name" value="RBD_domain_sf"/>
</dbReference>
<dbReference type="STRING" id="6573.A0A210PQ37"/>
<feature type="region of interest" description="Disordered" evidence="2">
    <location>
        <begin position="67"/>
        <end position="315"/>
    </location>
</feature>
<gene>
    <name evidence="4" type="ORF">KP79_PYT09941</name>
</gene>
<evidence type="ECO:0000256" key="2">
    <source>
        <dbReference type="SAM" id="MobiDB-lite"/>
    </source>
</evidence>
<feature type="compositionally biased region" description="Gly residues" evidence="2">
    <location>
        <begin position="92"/>
        <end position="110"/>
    </location>
</feature>
<dbReference type="Proteomes" id="UP000242188">
    <property type="component" value="Unassembled WGS sequence"/>
</dbReference>
<name>A0A210PQ37_MIZYE</name>
<comment type="caution">
    <text evidence="4">The sequence shown here is derived from an EMBL/GenBank/DDBJ whole genome shotgun (WGS) entry which is preliminary data.</text>
</comment>
<dbReference type="AlphaFoldDB" id="A0A210PQ37"/>
<organism evidence="4 5">
    <name type="scientific">Mizuhopecten yessoensis</name>
    <name type="common">Japanese scallop</name>
    <name type="synonym">Patinopecten yessoensis</name>
    <dbReference type="NCBI Taxonomy" id="6573"/>
    <lineage>
        <taxon>Eukaryota</taxon>
        <taxon>Metazoa</taxon>
        <taxon>Spiralia</taxon>
        <taxon>Lophotrochozoa</taxon>
        <taxon>Mollusca</taxon>
        <taxon>Bivalvia</taxon>
        <taxon>Autobranchia</taxon>
        <taxon>Pteriomorphia</taxon>
        <taxon>Pectinida</taxon>
        <taxon>Pectinoidea</taxon>
        <taxon>Pectinidae</taxon>
        <taxon>Mizuhopecten</taxon>
    </lineage>
</organism>
<evidence type="ECO:0000259" key="3">
    <source>
        <dbReference type="PROSITE" id="PS50102"/>
    </source>
</evidence>
<dbReference type="SUPFAM" id="SSF54928">
    <property type="entry name" value="RNA-binding domain, RBD"/>
    <property type="match status" value="1"/>
</dbReference>
<sequence length="315" mass="36099">MPQKIFIGNLSGNTEAYDIRVLFEKYGEVSECDVLKNYGFVHMSNEPHARLAITELDGTTVKGNRIRVELSTGTSKGGRGGFGGDRGRGRGRGGGGPMRGRGGGGGSRGRGGSDRYPSDSRPPPPPEYDPYYRRPAPYDYYDRPYGAERPRSDDRRPPPPPEDRYLRDRYHPYDRRPPPPDPYDRPYERPRAPPSDPYRRPPPDYYSRPRYPQDDPYYPEARYRYDDPYYREARYAPEERAEAPPSLPPRGSDYYNGYQADYENGHESSSASAQSYYDRFYKTPPARPGYPKQAAKPGQQKDDDQSFLQTEPIFF</sequence>
<dbReference type="Gene3D" id="3.30.70.330">
    <property type="match status" value="1"/>
</dbReference>
<feature type="compositionally biased region" description="Gly residues" evidence="2">
    <location>
        <begin position="75"/>
        <end position="84"/>
    </location>
</feature>
<feature type="domain" description="RRM" evidence="3">
    <location>
        <begin position="3"/>
        <end position="73"/>
    </location>
</feature>
<dbReference type="InterPro" id="IPR012677">
    <property type="entry name" value="Nucleotide-bd_a/b_plait_sf"/>
</dbReference>